<dbReference type="GO" id="GO:0046872">
    <property type="term" value="F:metal ion binding"/>
    <property type="evidence" value="ECO:0007669"/>
    <property type="project" value="UniProtKB-KW"/>
</dbReference>
<evidence type="ECO:0000259" key="4">
    <source>
        <dbReference type="PROSITE" id="PS50994"/>
    </source>
</evidence>
<dbReference type="InterPro" id="IPR025724">
    <property type="entry name" value="GAG-pre-integrase_dom"/>
</dbReference>
<name>A0AA38SKE2_9ASTR</name>
<keyword evidence="6" id="KW-1185">Reference proteome</keyword>
<dbReference type="InterPro" id="IPR039537">
    <property type="entry name" value="Retrotran_Ty1/copia-like"/>
</dbReference>
<dbReference type="EMBL" id="JARYMX010000006">
    <property type="protein sequence ID" value="KAJ9544365.1"/>
    <property type="molecule type" value="Genomic_DNA"/>
</dbReference>
<dbReference type="PANTHER" id="PTHR42648">
    <property type="entry name" value="TRANSPOSASE, PUTATIVE-RELATED"/>
    <property type="match status" value="1"/>
</dbReference>
<dbReference type="GO" id="GO:0016787">
    <property type="term" value="F:hydrolase activity"/>
    <property type="evidence" value="ECO:0007669"/>
    <property type="project" value="UniProtKB-KW"/>
</dbReference>
<dbReference type="GO" id="GO:0003676">
    <property type="term" value="F:nucleic acid binding"/>
    <property type="evidence" value="ECO:0007669"/>
    <property type="project" value="InterPro"/>
</dbReference>
<gene>
    <name evidence="5" type="ORF">OSB04_024072</name>
</gene>
<dbReference type="SUPFAM" id="SSF56672">
    <property type="entry name" value="DNA/RNA polymerases"/>
    <property type="match status" value="1"/>
</dbReference>
<evidence type="ECO:0000256" key="3">
    <source>
        <dbReference type="SAM" id="MobiDB-lite"/>
    </source>
</evidence>
<reference evidence="5" key="1">
    <citation type="submission" date="2023-03" db="EMBL/GenBank/DDBJ databases">
        <title>Chromosome-scale reference genome and RAD-based genetic map of yellow starthistle (Centaurea solstitialis) reveal putative structural variation and QTLs associated with invader traits.</title>
        <authorList>
            <person name="Reatini B."/>
            <person name="Cang F.A."/>
            <person name="Jiang Q."/>
            <person name="Mckibben M.T.W."/>
            <person name="Barker M.S."/>
            <person name="Rieseberg L.H."/>
            <person name="Dlugosch K.M."/>
        </authorList>
    </citation>
    <scope>NUCLEOTIDE SEQUENCE</scope>
    <source>
        <strain evidence="5">CAN-66</strain>
        <tissue evidence="5">Leaf</tissue>
    </source>
</reference>
<sequence length="959" mass="106589">MCMSSKVHSHLTGKTKPASDDDEDWEAIDSRIESWFYSTCDANLLQIISSDNCTAKDLWDKLDEFFLSNKMSRMLQLQEQFCNAKKCTSSITDFCHNQKNLADALAECDSKNDEIELVMQILRNSGYTQAFFGSSPTHPGLLCAPSAQSFGVGHPQPSSTMPISFQPSQQSVPAMSVQSLQDNNFYMDSGATRHMTFNQGTMHSLTPCNSNFIQVVFFNASEHHDLYPVLPSSPPSALASANVAISFDTWHRRLGHPGAAVFQFLMSRKFITCSSKTSSLCRACQLGKHYRLPFSASSTKTSCVFELIHSDLWTSPVTSLSGFKYYVLFLDDFSHFLWVFPLHAKSEVFSIFKTFRAYVLNQFKTDIQLFQCDNGREFNNQPFLDLFKTHGIKIRFSCPYTSPQNRKAERTIRTINNTLRTSLIQASLPPTFWVEALLSSIHTFNLLPSTTIQYKTPFECPQACSSILCLCLPQSQHRSSWYHCLDLIMQKVIISRHVNFDETHFSFPDFPPRPSSEDYDAFDVDDSLPSLSSMVDTSSPPPAAGPSASVSSSQPPPAEPSGTSYSPSASSAKPSQPPAPAATSGHPITTRSRTGSLKPKQIFNLSVTSDISPIPRSIAQAMCDPHSRAAMDAEMADLLSNYTWDLVPKPSDANIVSNRWLFRHKFDSNGRLERYKAPSGYADSTFPDHVCRLRKALRGLKQAPRAWYQRFAVYLSSLGFLSSKTDTSLFTYHRGSDTIYLLFFVDDIILTASFPTLISMVISQLSFEFPMSDLGPLSFFLGIAVTRSTSGLFLSQSAFAQEILARVDMVSCNPYSTPADTKTKLAADGEPLSDPTLYRSLAGALKCLGLDPTRRNSVWSITGGSISSNPACCFSLKCRGRVRGIANVVAEAAWLRNLLLELSCPLSRATVVFCDNVSAMYLGSNLVQHQRTKHVEIDLHFVRERVAIGHMRVLHVPSA</sequence>
<dbReference type="AlphaFoldDB" id="A0AA38SKE2"/>
<accession>A0AA38SKE2</accession>
<dbReference type="SUPFAM" id="SSF53098">
    <property type="entry name" value="Ribonuclease H-like"/>
    <property type="match status" value="1"/>
</dbReference>
<dbReference type="Pfam" id="PF13976">
    <property type="entry name" value="gag_pre-integrs"/>
    <property type="match status" value="1"/>
</dbReference>
<dbReference type="Gene3D" id="3.30.420.10">
    <property type="entry name" value="Ribonuclease H-like superfamily/Ribonuclease H"/>
    <property type="match status" value="1"/>
</dbReference>
<dbReference type="Proteomes" id="UP001172457">
    <property type="component" value="Chromosome 6"/>
</dbReference>
<dbReference type="InterPro" id="IPR043502">
    <property type="entry name" value="DNA/RNA_pol_sf"/>
</dbReference>
<comment type="caution">
    <text evidence="5">The sequence shown here is derived from an EMBL/GenBank/DDBJ whole genome shotgun (WGS) entry which is preliminary data.</text>
</comment>
<dbReference type="PROSITE" id="PS50994">
    <property type="entry name" value="INTEGRASE"/>
    <property type="match status" value="1"/>
</dbReference>
<keyword evidence="2" id="KW-0378">Hydrolase</keyword>
<feature type="compositionally biased region" description="Low complexity" evidence="3">
    <location>
        <begin position="560"/>
        <end position="574"/>
    </location>
</feature>
<feature type="compositionally biased region" description="Polar residues" evidence="3">
    <location>
        <begin position="586"/>
        <end position="595"/>
    </location>
</feature>
<dbReference type="Pfam" id="PF14223">
    <property type="entry name" value="Retrotran_gag_2"/>
    <property type="match status" value="1"/>
</dbReference>
<proteinExistence type="predicted"/>
<dbReference type="Pfam" id="PF00665">
    <property type="entry name" value="rve"/>
    <property type="match status" value="1"/>
</dbReference>
<dbReference type="PANTHER" id="PTHR42648:SF26">
    <property type="entry name" value="INTEGRASE CATALYTIC DOMAIN-CONTAINING PROTEIN"/>
    <property type="match status" value="1"/>
</dbReference>
<dbReference type="InterPro" id="IPR001584">
    <property type="entry name" value="Integrase_cat-core"/>
</dbReference>
<dbReference type="CDD" id="cd09272">
    <property type="entry name" value="RNase_HI_RT_Ty1"/>
    <property type="match status" value="1"/>
</dbReference>
<dbReference type="Pfam" id="PF07727">
    <property type="entry name" value="RVT_2"/>
    <property type="match status" value="1"/>
</dbReference>
<dbReference type="InterPro" id="IPR013103">
    <property type="entry name" value="RVT_2"/>
</dbReference>
<evidence type="ECO:0000313" key="5">
    <source>
        <dbReference type="EMBL" id="KAJ9544365.1"/>
    </source>
</evidence>
<protein>
    <recommendedName>
        <fullName evidence="4">Integrase catalytic domain-containing protein</fullName>
    </recommendedName>
</protein>
<dbReference type="InterPro" id="IPR036397">
    <property type="entry name" value="RNaseH_sf"/>
</dbReference>
<organism evidence="5 6">
    <name type="scientific">Centaurea solstitialis</name>
    <name type="common">yellow star-thistle</name>
    <dbReference type="NCBI Taxonomy" id="347529"/>
    <lineage>
        <taxon>Eukaryota</taxon>
        <taxon>Viridiplantae</taxon>
        <taxon>Streptophyta</taxon>
        <taxon>Embryophyta</taxon>
        <taxon>Tracheophyta</taxon>
        <taxon>Spermatophyta</taxon>
        <taxon>Magnoliopsida</taxon>
        <taxon>eudicotyledons</taxon>
        <taxon>Gunneridae</taxon>
        <taxon>Pentapetalae</taxon>
        <taxon>asterids</taxon>
        <taxon>campanulids</taxon>
        <taxon>Asterales</taxon>
        <taxon>Asteraceae</taxon>
        <taxon>Carduoideae</taxon>
        <taxon>Cardueae</taxon>
        <taxon>Centaureinae</taxon>
        <taxon>Centaurea</taxon>
    </lineage>
</organism>
<dbReference type="GO" id="GO:0015074">
    <property type="term" value="P:DNA integration"/>
    <property type="evidence" value="ECO:0007669"/>
    <property type="project" value="InterPro"/>
</dbReference>
<evidence type="ECO:0000256" key="2">
    <source>
        <dbReference type="ARBA" id="ARBA00022801"/>
    </source>
</evidence>
<evidence type="ECO:0000256" key="1">
    <source>
        <dbReference type="ARBA" id="ARBA00022723"/>
    </source>
</evidence>
<feature type="domain" description="Integrase catalytic" evidence="4">
    <location>
        <begin position="305"/>
        <end position="465"/>
    </location>
</feature>
<feature type="region of interest" description="Disordered" evidence="3">
    <location>
        <begin position="530"/>
        <end position="601"/>
    </location>
</feature>
<feature type="region of interest" description="Disordered" evidence="3">
    <location>
        <begin position="1"/>
        <end position="23"/>
    </location>
</feature>
<dbReference type="InterPro" id="IPR012337">
    <property type="entry name" value="RNaseH-like_sf"/>
</dbReference>
<evidence type="ECO:0000313" key="6">
    <source>
        <dbReference type="Proteomes" id="UP001172457"/>
    </source>
</evidence>
<keyword evidence="1" id="KW-0479">Metal-binding</keyword>